<dbReference type="HOGENOM" id="CLU_768318_0_0_1"/>
<dbReference type="VEuPathDB" id="FungiDB:PYU1_G014002"/>
<feature type="region of interest" description="Disordered" evidence="1">
    <location>
        <begin position="1"/>
        <end position="31"/>
    </location>
</feature>
<reference evidence="2" key="3">
    <citation type="submission" date="2015-02" db="UniProtKB">
        <authorList>
            <consortium name="EnsemblProtists"/>
        </authorList>
    </citation>
    <scope>IDENTIFICATION</scope>
    <source>
        <strain evidence="2">DAOM BR144</strain>
    </source>
</reference>
<reference evidence="3" key="2">
    <citation type="submission" date="2010-04" db="EMBL/GenBank/DDBJ databases">
        <authorList>
            <person name="Buell R."/>
            <person name="Hamilton J."/>
            <person name="Hostetler J."/>
        </authorList>
    </citation>
    <scope>NUCLEOTIDE SEQUENCE [LARGE SCALE GENOMIC DNA]</scope>
    <source>
        <strain evidence="3">DAOM:BR144</strain>
    </source>
</reference>
<name>K3X9Y2_GLOUD</name>
<dbReference type="AlphaFoldDB" id="K3X9Y2"/>
<dbReference type="InParanoid" id="K3X9Y2"/>
<dbReference type="eggNOG" id="ENOG502RKVS">
    <property type="taxonomic scope" value="Eukaryota"/>
</dbReference>
<sequence>MKTAEKDRALKEQKELETRLKQREEERKRRELDLKHRNESATIIQALVRSFLERKQGKAYMKLVRQTKAAKAQRLKDERIRASILYKMKNVFGIAPTLNSDTKQEIAARQHRLEMIKQTLFFHRRVTTIDANGVVTTRKKKRWTKKHKALVLKAARSWCVYDVRVKILRGEWENCVGSILSTQNLLHTGFVVVFLPLANCSVVMNWEHIAPYDDDEILRQPYEPATQTLLNAASDFHTKLAQVTIEFHDIVRYAWVVEYNKHEKKEEFWNVVLNKRTFEVPRAMELIERMEIEQRQEVEQRVAIAKSKLLDLLHPFHSKNKTKLAVRRAAVVFTTTKRGLPFKAAPKSVNDKEETGTVAGK</sequence>
<evidence type="ECO:0000256" key="1">
    <source>
        <dbReference type="SAM" id="MobiDB-lite"/>
    </source>
</evidence>
<reference evidence="3" key="1">
    <citation type="journal article" date="2010" name="Genome Biol.">
        <title>Genome sequence of the necrotrophic plant pathogen Pythium ultimum reveals original pathogenicity mechanisms and effector repertoire.</title>
        <authorList>
            <person name="Levesque C.A."/>
            <person name="Brouwer H."/>
            <person name="Cano L."/>
            <person name="Hamilton J.P."/>
            <person name="Holt C."/>
            <person name="Huitema E."/>
            <person name="Raffaele S."/>
            <person name="Robideau G.P."/>
            <person name="Thines M."/>
            <person name="Win J."/>
            <person name="Zerillo M.M."/>
            <person name="Beakes G.W."/>
            <person name="Boore J.L."/>
            <person name="Busam D."/>
            <person name="Dumas B."/>
            <person name="Ferriera S."/>
            <person name="Fuerstenberg S.I."/>
            <person name="Gachon C.M."/>
            <person name="Gaulin E."/>
            <person name="Govers F."/>
            <person name="Grenville-Briggs L."/>
            <person name="Horner N."/>
            <person name="Hostetler J."/>
            <person name="Jiang R.H."/>
            <person name="Johnson J."/>
            <person name="Krajaejun T."/>
            <person name="Lin H."/>
            <person name="Meijer H.J."/>
            <person name="Moore B."/>
            <person name="Morris P."/>
            <person name="Phuntmart V."/>
            <person name="Puiu D."/>
            <person name="Shetty J."/>
            <person name="Stajich J.E."/>
            <person name="Tripathy S."/>
            <person name="Wawra S."/>
            <person name="van West P."/>
            <person name="Whitty B.R."/>
            <person name="Coutinho P.M."/>
            <person name="Henrissat B."/>
            <person name="Martin F."/>
            <person name="Thomas P.D."/>
            <person name="Tyler B.M."/>
            <person name="De Vries R.P."/>
            <person name="Kamoun S."/>
            <person name="Yandell M."/>
            <person name="Tisserat N."/>
            <person name="Buell C.R."/>
        </authorList>
    </citation>
    <scope>NUCLEOTIDE SEQUENCE</scope>
    <source>
        <strain evidence="3">DAOM:BR144</strain>
    </source>
</reference>
<dbReference type="PROSITE" id="PS50096">
    <property type="entry name" value="IQ"/>
    <property type="match status" value="1"/>
</dbReference>
<dbReference type="Proteomes" id="UP000019132">
    <property type="component" value="Unassembled WGS sequence"/>
</dbReference>
<proteinExistence type="predicted"/>
<accession>K3X9Y2</accession>
<dbReference type="STRING" id="431595.K3X9Y2"/>
<evidence type="ECO:0000313" key="3">
    <source>
        <dbReference type="Proteomes" id="UP000019132"/>
    </source>
</evidence>
<keyword evidence="3" id="KW-1185">Reference proteome</keyword>
<protein>
    <submittedName>
        <fullName evidence="2">Uncharacterized protein</fullName>
    </submittedName>
</protein>
<dbReference type="EnsemblProtists" id="PYU1_T014031">
    <property type="protein sequence ID" value="PYU1_T014031"/>
    <property type="gene ID" value="PYU1_G014002"/>
</dbReference>
<evidence type="ECO:0000313" key="2">
    <source>
        <dbReference type="EnsemblProtists" id="PYU1_T014031"/>
    </source>
</evidence>
<organism evidence="2 3">
    <name type="scientific">Globisporangium ultimum (strain ATCC 200006 / CBS 805.95 / DAOM BR144)</name>
    <name type="common">Pythium ultimum</name>
    <dbReference type="NCBI Taxonomy" id="431595"/>
    <lineage>
        <taxon>Eukaryota</taxon>
        <taxon>Sar</taxon>
        <taxon>Stramenopiles</taxon>
        <taxon>Oomycota</taxon>
        <taxon>Peronosporomycetes</taxon>
        <taxon>Pythiales</taxon>
        <taxon>Pythiaceae</taxon>
        <taxon>Globisporangium</taxon>
    </lineage>
</organism>
<dbReference type="EMBL" id="GL376616">
    <property type="status" value="NOT_ANNOTATED_CDS"/>
    <property type="molecule type" value="Genomic_DNA"/>
</dbReference>